<evidence type="ECO:0000313" key="2">
    <source>
        <dbReference type="EMBL" id="GAA4904136.1"/>
    </source>
</evidence>
<dbReference type="Proteomes" id="UP001501436">
    <property type="component" value="Unassembled WGS sequence"/>
</dbReference>
<evidence type="ECO:0000313" key="3">
    <source>
        <dbReference type="Proteomes" id="UP001501436"/>
    </source>
</evidence>
<comment type="caution">
    <text evidence="2">The sequence shown here is derived from an EMBL/GenBank/DDBJ whole genome shotgun (WGS) entry which is preliminary data.</text>
</comment>
<organism evidence="2 3">
    <name type="scientific">Mucilaginibacter defluvii</name>
    <dbReference type="NCBI Taxonomy" id="1196019"/>
    <lineage>
        <taxon>Bacteria</taxon>
        <taxon>Pseudomonadati</taxon>
        <taxon>Bacteroidota</taxon>
        <taxon>Sphingobacteriia</taxon>
        <taxon>Sphingobacteriales</taxon>
        <taxon>Sphingobacteriaceae</taxon>
        <taxon>Mucilaginibacter</taxon>
    </lineage>
</organism>
<keyword evidence="3" id="KW-1185">Reference proteome</keyword>
<reference evidence="3" key="1">
    <citation type="journal article" date="2019" name="Int. J. Syst. Evol. Microbiol.">
        <title>The Global Catalogue of Microorganisms (GCM) 10K type strain sequencing project: providing services to taxonomists for standard genome sequencing and annotation.</title>
        <authorList>
            <consortium name="The Broad Institute Genomics Platform"/>
            <consortium name="The Broad Institute Genome Sequencing Center for Infectious Disease"/>
            <person name="Wu L."/>
            <person name="Ma J."/>
        </authorList>
    </citation>
    <scope>NUCLEOTIDE SEQUENCE [LARGE SCALE GENOMIC DNA]</scope>
    <source>
        <strain evidence="3">JCM 18283</strain>
    </source>
</reference>
<protein>
    <submittedName>
        <fullName evidence="2">Uncharacterized protein</fullName>
    </submittedName>
</protein>
<feature type="chain" id="PRO_5045714648" evidence="1">
    <location>
        <begin position="23"/>
        <end position="121"/>
    </location>
</feature>
<gene>
    <name evidence="2" type="ORF">GCM10023313_03390</name>
</gene>
<proteinExistence type="predicted"/>
<accession>A0ABP9FJQ1</accession>
<evidence type="ECO:0000256" key="1">
    <source>
        <dbReference type="SAM" id="SignalP"/>
    </source>
</evidence>
<dbReference type="RefSeq" id="WP_345329185.1">
    <property type="nucleotide sequence ID" value="NZ_BAABJI010000001.1"/>
</dbReference>
<sequence>MKKLGLLSMMLLFTVTSINAVAEVKIPALQPPASAGINFATVDIGGFAYSGDNYVMYGDNVTNKIVGVYLIDIYFNLTPVFSFTNGSWYYTTYPTVYAGPVKIRKTSTSALFTFEGTTLYY</sequence>
<feature type="signal peptide" evidence="1">
    <location>
        <begin position="1"/>
        <end position="22"/>
    </location>
</feature>
<name>A0ABP9FJQ1_9SPHI</name>
<dbReference type="EMBL" id="BAABJI010000001">
    <property type="protein sequence ID" value="GAA4904136.1"/>
    <property type="molecule type" value="Genomic_DNA"/>
</dbReference>
<keyword evidence="1" id="KW-0732">Signal</keyword>